<dbReference type="Proteomes" id="UP000558488">
    <property type="component" value="Unassembled WGS sequence"/>
</dbReference>
<dbReference type="AlphaFoldDB" id="A0A7J7YMX9"/>
<proteinExistence type="predicted"/>
<accession>A0A7J7YMX9</accession>
<evidence type="ECO:0000313" key="2">
    <source>
        <dbReference type="Proteomes" id="UP000558488"/>
    </source>
</evidence>
<evidence type="ECO:0000313" key="1">
    <source>
        <dbReference type="EMBL" id="KAF6363169.1"/>
    </source>
</evidence>
<protein>
    <submittedName>
        <fullName evidence="1">Uncharacterized protein</fullName>
    </submittedName>
</protein>
<name>A0A7J7YMX9_PIPKU</name>
<dbReference type="EMBL" id="JACAGB010000005">
    <property type="protein sequence ID" value="KAF6363169.1"/>
    <property type="molecule type" value="Genomic_DNA"/>
</dbReference>
<sequence length="124" mass="13869">MHYTLNLFNVKANNCSVLENSTSVAFFYFFNSSLLLKVFHTSPFPPSNPPPAPSQPHVRHLASYSCVLGSAYRHTRSLIDSFSPTHPPRLPSEIPTLLHASTSLDPLHSSVCFVTYIPHMNEIM</sequence>
<organism evidence="1 2">
    <name type="scientific">Pipistrellus kuhlii</name>
    <name type="common">Kuhl's pipistrelle</name>
    <dbReference type="NCBI Taxonomy" id="59472"/>
    <lineage>
        <taxon>Eukaryota</taxon>
        <taxon>Metazoa</taxon>
        <taxon>Chordata</taxon>
        <taxon>Craniata</taxon>
        <taxon>Vertebrata</taxon>
        <taxon>Euteleostomi</taxon>
        <taxon>Mammalia</taxon>
        <taxon>Eutheria</taxon>
        <taxon>Laurasiatheria</taxon>
        <taxon>Chiroptera</taxon>
        <taxon>Yangochiroptera</taxon>
        <taxon>Vespertilionidae</taxon>
        <taxon>Pipistrellus</taxon>
    </lineage>
</organism>
<reference evidence="1 2" key="1">
    <citation type="journal article" date="2020" name="Nature">
        <title>Six reference-quality genomes reveal evolution of bat adaptations.</title>
        <authorList>
            <person name="Jebb D."/>
            <person name="Huang Z."/>
            <person name="Pippel M."/>
            <person name="Hughes G.M."/>
            <person name="Lavrichenko K."/>
            <person name="Devanna P."/>
            <person name="Winkler S."/>
            <person name="Jermiin L.S."/>
            <person name="Skirmuntt E.C."/>
            <person name="Katzourakis A."/>
            <person name="Burkitt-Gray L."/>
            <person name="Ray D.A."/>
            <person name="Sullivan K.A.M."/>
            <person name="Roscito J.G."/>
            <person name="Kirilenko B.M."/>
            <person name="Davalos L.M."/>
            <person name="Corthals A.P."/>
            <person name="Power M.L."/>
            <person name="Jones G."/>
            <person name="Ransome R.D."/>
            <person name="Dechmann D.K.N."/>
            <person name="Locatelli A.G."/>
            <person name="Puechmaille S.J."/>
            <person name="Fedrigo O."/>
            <person name="Jarvis E.D."/>
            <person name="Hiller M."/>
            <person name="Vernes S.C."/>
            <person name="Myers E.W."/>
            <person name="Teeling E.C."/>
        </authorList>
    </citation>
    <scope>NUCLEOTIDE SEQUENCE [LARGE SCALE GENOMIC DNA]</scope>
    <source>
        <strain evidence="1">MPipKuh1</strain>
        <tissue evidence="1">Flight muscle</tissue>
    </source>
</reference>
<comment type="caution">
    <text evidence="1">The sequence shown here is derived from an EMBL/GenBank/DDBJ whole genome shotgun (WGS) entry which is preliminary data.</text>
</comment>
<keyword evidence="2" id="KW-1185">Reference proteome</keyword>
<gene>
    <name evidence="1" type="ORF">mPipKuh1_010166</name>
</gene>